<dbReference type="Proteomes" id="UP000652761">
    <property type="component" value="Unassembled WGS sequence"/>
</dbReference>
<comment type="caution">
    <text evidence="2">The sequence shown here is derived from an EMBL/GenBank/DDBJ whole genome shotgun (WGS) entry which is preliminary data.</text>
</comment>
<name>A0A843UUT9_COLES</name>
<organism evidence="2 3">
    <name type="scientific">Colocasia esculenta</name>
    <name type="common">Wild taro</name>
    <name type="synonym">Arum esculentum</name>
    <dbReference type="NCBI Taxonomy" id="4460"/>
    <lineage>
        <taxon>Eukaryota</taxon>
        <taxon>Viridiplantae</taxon>
        <taxon>Streptophyta</taxon>
        <taxon>Embryophyta</taxon>
        <taxon>Tracheophyta</taxon>
        <taxon>Spermatophyta</taxon>
        <taxon>Magnoliopsida</taxon>
        <taxon>Liliopsida</taxon>
        <taxon>Araceae</taxon>
        <taxon>Aroideae</taxon>
        <taxon>Colocasieae</taxon>
        <taxon>Colocasia</taxon>
    </lineage>
</organism>
<dbReference type="AlphaFoldDB" id="A0A843UUT9"/>
<evidence type="ECO:0000256" key="1">
    <source>
        <dbReference type="SAM" id="MobiDB-lite"/>
    </source>
</evidence>
<feature type="region of interest" description="Disordered" evidence="1">
    <location>
        <begin position="27"/>
        <end position="64"/>
    </location>
</feature>
<feature type="compositionally biased region" description="Basic residues" evidence="1">
    <location>
        <begin position="27"/>
        <end position="45"/>
    </location>
</feature>
<accession>A0A843UUT9</accession>
<evidence type="ECO:0000313" key="3">
    <source>
        <dbReference type="Proteomes" id="UP000652761"/>
    </source>
</evidence>
<feature type="compositionally biased region" description="Polar residues" evidence="1">
    <location>
        <begin position="53"/>
        <end position="64"/>
    </location>
</feature>
<gene>
    <name evidence="2" type="ORF">Taro_018836</name>
</gene>
<proteinExistence type="predicted"/>
<feature type="non-terminal residue" evidence="2">
    <location>
        <position position="1"/>
    </location>
</feature>
<evidence type="ECO:0000313" key="2">
    <source>
        <dbReference type="EMBL" id="MQL86306.1"/>
    </source>
</evidence>
<keyword evidence="3" id="KW-1185">Reference proteome</keyword>
<dbReference type="EMBL" id="NMUH01000890">
    <property type="protein sequence ID" value="MQL86306.1"/>
    <property type="molecule type" value="Genomic_DNA"/>
</dbReference>
<protein>
    <submittedName>
        <fullName evidence="2">Uncharacterized protein</fullName>
    </submittedName>
</protein>
<reference evidence="2" key="1">
    <citation type="submission" date="2017-07" db="EMBL/GenBank/DDBJ databases">
        <title>Taro Niue Genome Assembly and Annotation.</title>
        <authorList>
            <person name="Atibalentja N."/>
            <person name="Keating K."/>
            <person name="Fields C.J."/>
        </authorList>
    </citation>
    <scope>NUCLEOTIDE SEQUENCE</scope>
    <source>
        <strain evidence="2">Niue_2</strain>
        <tissue evidence="2">Leaf</tissue>
    </source>
</reference>
<sequence length="64" mass="7797">MFFLNLYFVEEFDVGLHNKSFLDLKRKRKRTKGRSRGSQQRKKKGVRWEEEQSQCASSQPWMEE</sequence>